<evidence type="ECO:0000313" key="2">
    <source>
        <dbReference type="Proteomes" id="UP000076761"/>
    </source>
</evidence>
<accession>A0A165PEZ3</accession>
<proteinExistence type="predicted"/>
<keyword evidence="2" id="KW-1185">Reference proteome</keyword>
<dbReference type="AlphaFoldDB" id="A0A165PEZ3"/>
<name>A0A165PEZ3_9AGAM</name>
<protein>
    <submittedName>
        <fullName evidence="1">Uncharacterized protein</fullName>
    </submittedName>
</protein>
<dbReference type="InParanoid" id="A0A165PEZ3"/>
<dbReference type="Proteomes" id="UP000076761">
    <property type="component" value="Unassembled WGS sequence"/>
</dbReference>
<dbReference type="EMBL" id="KV425613">
    <property type="protein sequence ID" value="KZT20945.1"/>
    <property type="molecule type" value="Genomic_DNA"/>
</dbReference>
<reference evidence="1 2" key="1">
    <citation type="journal article" date="2016" name="Mol. Biol. Evol.">
        <title>Comparative Genomics of Early-Diverging Mushroom-Forming Fungi Provides Insights into the Origins of Lignocellulose Decay Capabilities.</title>
        <authorList>
            <person name="Nagy L.G."/>
            <person name="Riley R."/>
            <person name="Tritt A."/>
            <person name="Adam C."/>
            <person name="Daum C."/>
            <person name="Floudas D."/>
            <person name="Sun H."/>
            <person name="Yadav J.S."/>
            <person name="Pangilinan J."/>
            <person name="Larsson K.H."/>
            <person name="Matsuura K."/>
            <person name="Barry K."/>
            <person name="Labutti K."/>
            <person name="Kuo R."/>
            <person name="Ohm R.A."/>
            <person name="Bhattacharya S.S."/>
            <person name="Shirouzu T."/>
            <person name="Yoshinaga Y."/>
            <person name="Martin F.M."/>
            <person name="Grigoriev I.V."/>
            <person name="Hibbett D.S."/>
        </authorList>
    </citation>
    <scope>NUCLEOTIDE SEQUENCE [LARGE SCALE GENOMIC DNA]</scope>
    <source>
        <strain evidence="1 2">HHB14362 ss-1</strain>
    </source>
</reference>
<gene>
    <name evidence="1" type="ORF">NEOLEDRAFT_1226233</name>
</gene>
<dbReference type="STRING" id="1314782.A0A165PEZ3"/>
<dbReference type="OrthoDB" id="5362978at2759"/>
<evidence type="ECO:0000313" key="1">
    <source>
        <dbReference type="EMBL" id="KZT20945.1"/>
    </source>
</evidence>
<organism evidence="1 2">
    <name type="scientific">Neolentinus lepideus HHB14362 ss-1</name>
    <dbReference type="NCBI Taxonomy" id="1314782"/>
    <lineage>
        <taxon>Eukaryota</taxon>
        <taxon>Fungi</taxon>
        <taxon>Dikarya</taxon>
        <taxon>Basidiomycota</taxon>
        <taxon>Agaricomycotina</taxon>
        <taxon>Agaricomycetes</taxon>
        <taxon>Gloeophyllales</taxon>
        <taxon>Gloeophyllaceae</taxon>
        <taxon>Neolentinus</taxon>
    </lineage>
</organism>
<sequence length="247" mass="27713">MWPVKVQLQFDIAQAAENDALVNVWHAPYNKLLNTLFPVDTDFTVIPNFQETDKGADYLMTFEIFLENRPVFVLELKREKDFSVAADAWTHGISNLFIIDACPLPVLHGVSAFGTKLCFYLITKAGLISPESIPASPQYVIDTAPVGRWNYDILTAEGEAELRRIVQAITTECTHLPHQSKQPFLNTYTFSNCYADVLLCRSYLTGMRRRWRAKADSFLLCTCSLPLATGFSSILNASPLSGVGYNF</sequence>